<sequence length="152" mass="18013">MAEEQIEKLKQKHQESIGELKAIRELAVKEKAKKTAARLEKLIAKRQQEFEETLQALEQRRQRFERVRRERPDRRPAVERPEAGKPAPPFTLKSFDGKTVRLSDYRGKIVVLEWLNFECPFSIYHYKTVKTMANLSNKYKRKNVVWLTINST</sequence>
<organism evidence="3">
    <name type="scientific">marine sediment metagenome</name>
    <dbReference type="NCBI Taxonomy" id="412755"/>
    <lineage>
        <taxon>unclassified sequences</taxon>
        <taxon>metagenomes</taxon>
        <taxon>ecological metagenomes</taxon>
    </lineage>
</organism>
<feature type="compositionally biased region" description="Basic and acidic residues" evidence="1">
    <location>
        <begin position="64"/>
        <end position="83"/>
    </location>
</feature>
<proteinExistence type="predicted"/>
<reference evidence="3" key="1">
    <citation type="journal article" date="2014" name="Front. Microbiol.">
        <title>High frequency of phylogenetically diverse reductive dehalogenase-homologous genes in deep subseafloor sedimentary metagenomes.</title>
        <authorList>
            <person name="Kawai M."/>
            <person name="Futagami T."/>
            <person name="Toyoda A."/>
            <person name="Takaki Y."/>
            <person name="Nishi S."/>
            <person name="Hori S."/>
            <person name="Arai W."/>
            <person name="Tsubouchi T."/>
            <person name="Morono Y."/>
            <person name="Uchiyama I."/>
            <person name="Ito T."/>
            <person name="Fujiyama A."/>
            <person name="Inagaki F."/>
            <person name="Takami H."/>
        </authorList>
    </citation>
    <scope>NUCLEOTIDE SEQUENCE</scope>
    <source>
        <strain evidence="3">Expedition CK06-06</strain>
    </source>
</reference>
<dbReference type="GO" id="GO:0016491">
    <property type="term" value="F:oxidoreductase activity"/>
    <property type="evidence" value="ECO:0007669"/>
    <property type="project" value="InterPro"/>
</dbReference>
<evidence type="ECO:0000313" key="3">
    <source>
        <dbReference type="EMBL" id="GAF75325.1"/>
    </source>
</evidence>
<dbReference type="GO" id="GO:0016209">
    <property type="term" value="F:antioxidant activity"/>
    <property type="evidence" value="ECO:0007669"/>
    <property type="project" value="InterPro"/>
</dbReference>
<protein>
    <recommendedName>
        <fullName evidence="2">Thioredoxin domain-containing protein</fullName>
    </recommendedName>
</protein>
<dbReference type="Gene3D" id="3.40.30.10">
    <property type="entry name" value="Glutaredoxin"/>
    <property type="match status" value="1"/>
</dbReference>
<dbReference type="InterPro" id="IPR013766">
    <property type="entry name" value="Thioredoxin_domain"/>
</dbReference>
<dbReference type="InterPro" id="IPR036249">
    <property type="entry name" value="Thioredoxin-like_sf"/>
</dbReference>
<dbReference type="SUPFAM" id="SSF52833">
    <property type="entry name" value="Thioredoxin-like"/>
    <property type="match status" value="1"/>
</dbReference>
<evidence type="ECO:0000256" key="1">
    <source>
        <dbReference type="SAM" id="MobiDB-lite"/>
    </source>
</evidence>
<dbReference type="EMBL" id="BARS01009485">
    <property type="protein sequence ID" value="GAF75325.1"/>
    <property type="molecule type" value="Genomic_DNA"/>
</dbReference>
<dbReference type="Pfam" id="PF00578">
    <property type="entry name" value="AhpC-TSA"/>
    <property type="match status" value="1"/>
</dbReference>
<comment type="caution">
    <text evidence="3">The sequence shown here is derived from an EMBL/GenBank/DDBJ whole genome shotgun (WGS) entry which is preliminary data.</text>
</comment>
<dbReference type="InterPro" id="IPR000866">
    <property type="entry name" value="AhpC/TSA"/>
</dbReference>
<accession>X0TGU7</accession>
<dbReference type="PROSITE" id="PS51352">
    <property type="entry name" value="THIOREDOXIN_2"/>
    <property type="match status" value="1"/>
</dbReference>
<feature type="domain" description="Thioredoxin" evidence="2">
    <location>
        <begin position="81"/>
        <end position="152"/>
    </location>
</feature>
<feature type="non-terminal residue" evidence="3">
    <location>
        <position position="152"/>
    </location>
</feature>
<dbReference type="AlphaFoldDB" id="X0TGU7"/>
<gene>
    <name evidence="3" type="ORF">S01H1_17829</name>
</gene>
<name>X0TGU7_9ZZZZ</name>
<evidence type="ECO:0000259" key="2">
    <source>
        <dbReference type="PROSITE" id="PS51352"/>
    </source>
</evidence>
<feature type="region of interest" description="Disordered" evidence="1">
    <location>
        <begin position="64"/>
        <end position="91"/>
    </location>
</feature>